<accession>A0A5C3QY42</accession>
<dbReference type="Proteomes" id="UP000305067">
    <property type="component" value="Unassembled WGS sequence"/>
</dbReference>
<evidence type="ECO:0000313" key="2">
    <source>
        <dbReference type="EMBL" id="TFL03274.1"/>
    </source>
</evidence>
<keyword evidence="3" id="KW-1185">Reference proteome</keyword>
<evidence type="ECO:0000313" key="3">
    <source>
        <dbReference type="Proteomes" id="UP000305067"/>
    </source>
</evidence>
<feature type="transmembrane region" description="Helical" evidence="1">
    <location>
        <begin position="43"/>
        <end position="61"/>
    </location>
</feature>
<gene>
    <name evidence="2" type="ORF">BDV98DRAFT_563954</name>
</gene>
<proteinExistence type="predicted"/>
<keyword evidence="1" id="KW-0812">Transmembrane</keyword>
<keyword evidence="1" id="KW-1133">Transmembrane helix</keyword>
<reference evidence="2 3" key="1">
    <citation type="journal article" date="2019" name="Nat. Ecol. Evol.">
        <title>Megaphylogeny resolves global patterns of mushroom evolution.</title>
        <authorList>
            <person name="Varga T."/>
            <person name="Krizsan K."/>
            <person name="Foldi C."/>
            <person name="Dima B."/>
            <person name="Sanchez-Garcia M."/>
            <person name="Sanchez-Ramirez S."/>
            <person name="Szollosi G.J."/>
            <person name="Szarkandi J.G."/>
            <person name="Papp V."/>
            <person name="Albert L."/>
            <person name="Andreopoulos W."/>
            <person name="Angelini C."/>
            <person name="Antonin V."/>
            <person name="Barry K.W."/>
            <person name="Bougher N.L."/>
            <person name="Buchanan P."/>
            <person name="Buyck B."/>
            <person name="Bense V."/>
            <person name="Catcheside P."/>
            <person name="Chovatia M."/>
            <person name="Cooper J."/>
            <person name="Damon W."/>
            <person name="Desjardin D."/>
            <person name="Finy P."/>
            <person name="Geml J."/>
            <person name="Haridas S."/>
            <person name="Hughes K."/>
            <person name="Justo A."/>
            <person name="Karasinski D."/>
            <person name="Kautmanova I."/>
            <person name="Kiss B."/>
            <person name="Kocsube S."/>
            <person name="Kotiranta H."/>
            <person name="LaButti K.M."/>
            <person name="Lechner B.E."/>
            <person name="Liimatainen K."/>
            <person name="Lipzen A."/>
            <person name="Lukacs Z."/>
            <person name="Mihaltcheva S."/>
            <person name="Morgado L.N."/>
            <person name="Niskanen T."/>
            <person name="Noordeloos M.E."/>
            <person name="Ohm R.A."/>
            <person name="Ortiz-Santana B."/>
            <person name="Ovrebo C."/>
            <person name="Racz N."/>
            <person name="Riley R."/>
            <person name="Savchenko A."/>
            <person name="Shiryaev A."/>
            <person name="Soop K."/>
            <person name="Spirin V."/>
            <person name="Szebenyi C."/>
            <person name="Tomsovsky M."/>
            <person name="Tulloss R.E."/>
            <person name="Uehling J."/>
            <person name="Grigoriev I.V."/>
            <person name="Vagvolgyi C."/>
            <person name="Papp T."/>
            <person name="Martin F.M."/>
            <person name="Miettinen O."/>
            <person name="Hibbett D.S."/>
            <person name="Nagy L.G."/>
        </authorList>
    </citation>
    <scope>NUCLEOTIDE SEQUENCE [LARGE SCALE GENOMIC DNA]</scope>
    <source>
        <strain evidence="2 3">CBS 309.79</strain>
    </source>
</reference>
<keyword evidence="1" id="KW-0472">Membrane</keyword>
<name>A0A5C3QY42_9AGAR</name>
<dbReference type="AlphaFoldDB" id="A0A5C3QY42"/>
<protein>
    <submittedName>
        <fullName evidence="2">Uncharacterized protein</fullName>
    </submittedName>
</protein>
<dbReference type="EMBL" id="ML178820">
    <property type="protein sequence ID" value="TFL03274.1"/>
    <property type="molecule type" value="Genomic_DNA"/>
</dbReference>
<sequence length="63" mass="7432">MVFLMILKGAAVDVNFGAPGYRRDDSNLKRATVSRGSRYWRETLTHVFIFAYVCWLYFFCFHS</sequence>
<evidence type="ECO:0000256" key="1">
    <source>
        <dbReference type="SAM" id="Phobius"/>
    </source>
</evidence>
<organism evidence="2 3">
    <name type="scientific">Pterulicium gracile</name>
    <dbReference type="NCBI Taxonomy" id="1884261"/>
    <lineage>
        <taxon>Eukaryota</taxon>
        <taxon>Fungi</taxon>
        <taxon>Dikarya</taxon>
        <taxon>Basidiomycota</taxon>
        <taxon>Agaricomycotina</taxon>
        <taxon>Agaricomycetes</taxon>
        <taxon>Agaricomycetidae</taxon>
        <taxon>Agaricales</taxon>
        <taxon>Pleurotineae</taxon>
        <taxon>Pterulaceae</taxon>
        <taxon>Pterulicium</taxon>
    </lineage>
</organism>